<gene>
    <name evidence="1" type="ORF">FG382_07990</name>
</gene>
<protein>
    <submittedName>
        <fullName evidence="1">Uncharacterized protein</fullName>
    </submittedName>
</protein>
<dbReference type="AlphaFoldDB" id="A0A544TAK6"/>
<dbReference type="Gene3D" id="3.90.1690.10">
    <property type="entry name" value="phage-related protein like domain"/>
    <property type="match status" value="1"/>
</dbReference>
<organism evidence="1 2">
    <name type="scientific">Psychrobacillus lasiicapitis</name>
    <dbReference type="NCBI Taxonomy" id="1636719"/>
    <lineage>
        <taxon>Bacteria</taxon>
        <taxon>Bacillati</taxon>
        <taxon>Bacillota</taxon>
        <taxon>Bacilli</taxon>
        <taxon>Bacillales</taxon>
        <taxon>Bacillaceae</taxon>
        <taxon>Psychrobacillus</taxon>
    </lineage>
</organism>
<dbReference type="RefSeq" id="WP_142538371.1">
    <property type="nucleotide sequence ID" value="NZ_BMIE01000003.1"/>
</dbReference>
<comment type="caution">
    <text evidence="1">The sequence shown here is derived from an EMBL/GenBank/DDBJ whole genome shotgun (WGS) entry which is preliminary data.</text>
</comment>
<dbReference type="EMBL" id="VDGH01000004">
    <property type="protein sequence ID" value="TQR14388.1"/>
    <property type="molecule type" value="Genomic_DNA"/>
</dbReference>
<keyword evidence="2" id="KW-1185">Reference proteome</keyword>
<dbReference type="Proteomes" id="UP000317316">
    <property type="component" value="Unassembled WGS sequence"/>
</dbReference>
<evidence type="ECO:0000313" key="2">
    <source>
        <dbReference type="Proteomes" id="UP000317316"/>
    </source>
</evidence>
<dbReference type="Pfam" id="PF03864">
    <property type="entry name" value="Phage_cap_E"/>
    <property type="match status" value="1"/>
</dbReference>
<dbReference type="InterPro" id="IPR053738">
    <property type="entry name" value="Lambda_capsid_assembly"/>
</dbReference>
<evidence type="ECO:0000313" key="1">
    <source>
        <dbReference type="EMBL" id="TQR14388.1"/>
    </source>
</evidence>
<reference evidence="1 2" key="1">
    <citation type="submission" date="2019-05" db="EMBL/GenBank/DDBJ databases">
        <title>Psychrobacillus vulpis sp. nov., a new species isolated from feces of a red fox that inhabits in The Tablas de Daimiel Natural Park, Albacete, Spain.</title>
        <authorList>
            <person name="Rodriguez M."/>
            <person name="Reina J.C."/>
            <person name="Bejar V."/>
            <person name="Llamas I."/>
        </authorList>
    </citation>
    <scope>NUCLEOTIDE SEQUENCE [LARGE SCALE GENOMIC DNA]</scope>
    <source>
        <strain evidence="1 2">NEAU-3TGS17</strain>
    </source>
</reference>
<dbReference type="InterPro" id="IPR005564">
    <property type="entry name" value="Major_capsid_GpE"/>
</dbReference>
<name>A0A544TAK6_9BACI</name>
<proteinExistence type="predicted"/>
<sequence>MGILSLDQFKRDTFLGYVENRVLPKQYLLKAISEFDTTYDLTFDYDVFTQSYAPSAAITGWNAGAPLRDKQGLKTLTQEIAKIQHGVRIDEREQLKFTNPRVNEERERAIQRIYDLTDRLIEGVNDTEEWIRAQAAYVGVIAYQSNDVKINVDFGLPEIVTPVTPWSNKATSNPLDDIRAAIQAFKDANGGMAPTYIDISGSVLLDITLNEQVRGAIYGVNSAMIPTRAQIESLLVQIADAPVQIRVNDDQISLDGAAASRLLPVRTVALLGAQPIVTVQGPTVEKDFNPGIYVVPKVDMGPPPQEEIYVGESAFVGVKQPSQIYRLTV</sequence>
<accession>A0A544TAK6</accession>
<dbReference type="OrthoDB" id="57984at2"/>